<evidence type="ECO:0000313" key="3">
    <source>
        <dbReference type="Proteomes" id="UP000198860"/>
    </source>
</evidence>
<dbReference type="Pfam" id="PF02810">
    <property type="entry name" value="SEC-C"/>
    <property type="match status" value="1"/>
</dbReference>
<protein>
    <submittedName>
        <fullName evidence="2">SEC-C motif-containing protein</fullName>
    </submittedName>
</protein>
<feature type="region of interest" description="Disordered" evidence="1">
    <location>
        <begin position="1"/>
        <end position="25"/>
    </location>
</feature>
<dbReference type="PANTHER" id="PTHR33747:SF1">
    <property type="entry name" value="ADENYLATE CYCLASE-ASSOCIATED CAP C-TERMINAL DOMAIN-CONTAINING PROTEIN"/>
    <property type="match status" value="1"/>
</dbReference>
<dbReference type="InterPro" id="IPR004027">
    <property type="entry name" value="SEC_C_motif"/>
</dbReference>
<gene>
    <name evidence="2" type="ORF">SAMN05421677_10436</name>
</gene>
<dbReference type="EMBL" id="FNIZ01000004">
    <property type="protein sequence ID" value="SDO28942.1"/>
    <property type="molecule type" value="Genomic_DNA"/>
</dbReference>
<dbReference type="Gene3D" id="3.10.450.50">
    <property type="match status" value="1"/>
</dbReference>
<accession>A0A1H0IC30</accession>
<dbReference type="PANTHER" id="PTHR33747">
    <property type="entry name" value="UPF0225 PROTEIN SCO1677"/>
    <property type="match status" value="1"/>
</dbReference>
<keyword evidence="3" id="KW-1185">Reference proteome</keyword>
<feature type="compositionally biased region" description="Basic and acidic residues" evidence="1">
    <location>
        <begin position="9"/>
        <end position="25"/>
    </location>
</feature>
<name>A0A1H0IC30_HALAD</name>
<proteinExistence type="predicted"/>
<dbReference type="Proteomes" id="UP000198860">
    <property type="component" value="Unassembled WGS sequence"/>
</dbReference>
<dbReference type="AlphaFoldDB" id="A0A1H0IC30"/>
<organism evidence="2 3">
    <name type="scientific">Halobacillus aidingensis</name>
    <dbReference type="NCBI Taxonomy" id="240303"/>
    <lineage>
        <taxon>Bacteria</taxon>
        <taxon>Bacillati</taxon>
        <taxon>Bacillota</taxon>
        <taxon>Bacilli</taxon>
        <taxon>Bacillales</taxon>
        <taxon>Bacillaceae</taxon>
        <taxon>Halobacillus</taxon>
    </lineage>
</organism>
<dbReference type="SUPFAM" id="SSF103642">
    <property type="entry name" value="Sec-C motif"/>
    <property type="match status" value="1"/>
</dbReference>
<dbReference type="STRING" id="240303.SAMN05421677_10436"/>
<dbReference type="RefSeq" id="WP_089651460.1">
    <property type="nucleotide sequence ID" value="NZ_FNIZ01000004.1"/>
</dbReference>
<reference evidence="3" key="1">
    <citation type="submission" date="2016-10" db="EMBL/GenBank/DDBJ databases">
        <authorList>
            <person name="Varghese N."/>
            <person name="Submissions S."/>
        </authorList>
    </citation>
    <scope>NUCLEOTIDE SEQUENCE [LARGE SCALE GENOMIC DNA]</scope>
    <source>
        <strain evidence="3">CGMCC 1.3703</strain>
    </source>
</reference>
<evidence type="ECO:0000313" key="2">
    <source>
        <dbReference type="EMBL" id="SDO28942.1"/>
    </source>
</evidence>
<evidence type="ECO:0000256" key="1">
    <source>
        <dbReference type="SAM" id="MobiDB-lite"/>
    </source>
</evidence>
<sequence>MNKSQLLKNLKESQKREKERQRMQEQKFWNHPSGLDDLEGVLEQRTKTELDEIRKNFGFKGLSSLNKADLIAHFKELLPVHLHRTLSYMNEGAYELVKKLAAGEAHVSGKDVPFSTARKMVERGWVFPARNDGKRVWVLPKELRSAFREADGQKLQQQVRENTEWIRLTKGMLHYYGYITHGAVISALERLSGRGVDIQRYFEVMRLCSYYEVSTISGGFFHAGLDFEEEKELMTQHESRPEVPYYPFSKEQLLRAGATDPSEAMQPFMELIRNSYDVDEEEILDQAYMFGELLKEGVDINELLEEFQEAFEIPNRQVMQQVADTFVYANNHTRMWMLKGHKPVELSRHKQASSEVETSEKVVPFKQERKIGRNEPCPCGSGKKYKKCCGSLK</sequence>